<proteinExistence type="predicted"/>
<reference evidence="2 3" key="1">
    <citation type="submission" date="2023-07" db="EMBL/GenBank/DDBJ databases">
        <title>Sequencing the genomes of 1000 actinobacteria strains.</title>
        <authorList>
            <person name="Klenk H.-P."/>
        </authorList>
    </citation>
    <scope>NUCLEOTIDE SEQUENCE [LARGE SCALE GENOMIC DNA]</scope>
    <source>
        <strain evidence="2 3">DSM 22966</strain>
    </source>
</reference>
<dbReference type="PANTHER" id="PTHR46865:SF8">
    <property type="entry name" value="POSSIBLE OXIDOREDUCTASE"/>
    <property type="match status" value="1"/>
</dbReference>
<dbReference type="PANTHER" id="PTHR46865">
    <property type="entry name" value="OXIDOREDUCTASE-RELATED"/>
    <property type="match status" value="1"/>
</dbReference>
<dbReference type="SUPFAM" id="SSF51905">
    <property type="entry name" value="FAD/NAD(P)-binding domain"/>
    <property type="match status" value="1"/>
</dbReference>
<dbReference type="Gene3D" id="3.30.9.10">
    <property type="entry name" value="D-Amino Acid Oxidase, subunit A, domain 2"/>
    <property type="match status" value="1"/>
</dbReference>
<dbReference type="InterPro" id="IPR002938">
    <property type="entry name" value="FAD-bd"/>
</dbReference>
<keyword evidence="3" id="KW-1185">Reference proteome</keyword>
<dbReference type="EMBL" id="JAVDYJ010000001">
    <property type="protein sequence ID" value="MDR7347902.1"/>
    <property type="molecule type" value="Genomic_DNA"/>
</dbReference>
<evidence type="ECO:0000259" key="1">
    <source>
        <dbReference type="Pfam" id="PF01494"/>
    </source>
</evidence>
<dbReference type="PRINTS" id="PR00420">
    <property type="entry name" value="RNGMNOXGNASE"/>
</dbReference>
<dbReference type="InterPro" id="IPR051704">
    <property type="entry name" value="FAD_aromatic-hydroxylase"/>
</dbReference>
<accession>A0ABU2B2T4</accession>
<evidence type="ECO:0000313" key="3">
    <source>
        <dbReference type="Proteomes" id="UP001183794"/>
    </source>
</evidence>
<gene>
    <name evidence="2" type="ORF">J2S62_002159</name>
</gene>
<protein>
    <submittedName>
        <fullName evidence="2">2-polyprenyl-6-methoxyphenol hydroxylase-like FAD-dependent oxidoreductase</fullName>
    </submittedName>
</protein>
<name>A0ABU2B2T4_9MICC</name>
<dbReference type="NCBIfam" id="NF005761">
    <property type="entry name" value="PRK07588.1"/>
    <property type="match status" value="1"/>
</dbReference>
<organism evidence="2 3">
    <name type="scientific">Enteractinococcus fodinae</name>
    <dbReference type="NCBI Taxonomy" id="684663"/>
    <lineage>
        <taxon>Bacteria</taxon>
        <taxon>Bacillati</taxon>
        <taxon>Actinomycetota</taxon>
        <taxon>Actinomycetes</taxon>
        <taxon>Micrococcales</taxon>
        <taxon>Micrococcaceae</taxon>
    </lineage>
</organism>
<dbReference type="RefSeq" id="WP_310174604.1">
    <property type="nucleotide sequence ID" value="NZ_BAABHE010000002.1"/>
</dbReference>
<dbReference type="Proteomes" id="UP001183794">
    <property type="component" value="Unassembled WGS sequence"/>
</dbReference>
<comment type="caution">
    <text evidence="2">The sequence shown here is derived from an EMBL/GenBank/DDBJ whole genome shotgun (WGS) entry which is preliminary data.</text>
</comment>
<dbReference type="Pfam" id="PF01494">
    <property type="entry name" value="FAD_binding_3"/>
    <property type="match status" value="1"/>
</dbReference>
<dbReference type="Gene3D" id="3.50.50.60">
    <property type="entry name" value="FAD/NAD(P)-binding domain"/>
    <property type="match status" value="1"/>
</dbReference>
<evidence type="ECO:0000313" key="2">
    <source>
        <dbReference type="EMBL" id="MDR7347902.1"/>
    </source>
</evidence>
<feature type="domain" description="FAD-binding" evidence="1">
    <location>
        <begin position="2"/>
        <end position="313"/>
    </location>
</feature>
<sequence length="392" mass="43305">MKVLISGAGIAGTSLAYWLQRAGHEPTLVERAPQLRQGGYLIDFWGAGYEVAERMGIVETLHEVGYHMEALREVSRGGRQIARLDPRSFLGPIGDRFISIARADLAAAIFDTLKDVEILFGDSVAALDDHDEGVQVTFTSGTTRQFDLVVGADGLHSRVRRLVFGPEDQFAKDLGFSVAAFDVEGYDPREELVAITHTEVGAQALRFTLRDGATMFFFTFRHDGPIPDDIEAQQQLLLEQLRDVGWEVPQILTRLPEARTFYLDKASQIRMPTWSRGRVVLVGDAAACPSLLAGQGSALAMIEAYVLAAELADKDSDYATAFSAYERQLAPMVRDKQDAALGTASFFAPRNRRQLLFRNGMFKLMSLPFVSRLASSRVLQDPIELPTWPHGA</sequence>
<dbReference type="InterPro" id="IPR036188">
    <property type="entry name" value="FAD/NAD-bd_sf"/>
</dbReference>